<evidence type="ECO:0000313" key="3">
    <source>
        <dbReference type="EMBL" id="PZX18626.1"/>
    </source>
</evidence>
<reference evidence="3 4" key="1">
    <citation type="submission" date="2018-06" db="EMBL/GenBank/DDBJ databases">
        <title>Genomic Encyclopedia of Archaeal and Bacterial Type Strains, Phase II (KMG-II): from individual species to whole genera.</title>
        <authorList>
            <person name="Goeker M."/>
        </authorList>
    </citation>
    <scope>NUCLEOTIDE SEQUENCE [LARGE SCALE GENOMIC DNA]</scope>
    <source>
        <strain evidence="3 4">DSM 6779</strain>
    </source>
</reference>
<dbReference type="OrthoDB" id="831756at2"/>
<dbReference type="EMBL" id="QKZK01000006">
    <property type="protein sequence ID" value="PZX18626.1"/>
    <property type="molecule type" value="Genomic_DNA"/>
</dbReference>
<dbReference type="Pfam" id="PF02469">
    <property type="entry name" value="Fasciclin"/>
    <property type="match status" value="1"/>
</dbReference>
<dbReference type="SUPFAM" id="SSF82153">
    <property type="entry name" value="FAS1 domain"/>
    <property type="match status" value="1"/>
</dbReference>
<keyword evidence="1" id="KW-0732">Signal</keyword>
<dbReference type="InterPro" id="IPR000782">
    <property type="entry name" value="FAS1_domain"/>
</dbReference>
<dbReference type="InterPro" id="IPR036378">
    <property type="entry name" value="FAS1_dom_sf"/>
</dbReference>
<organism evidence="3 4">
    <name type="scientific">Breznakibacter xylanolyticus</name>
    <dbReference type="NCBI Taxonomy" id="990"/>
    <lineage>
        <taxon>Bacteria</taxon>
        <taxon>Pseudomonadati</taxon>
        <taxon>Bacteroidota</taxon>
        <taxon>Bacteroidia</taxon>
        <taxon>Marinilabiliales</taxon>
        <taxon>Marinilabiliaceae</taxon>
        <taxon>Breznakibacter</taxon>
    </lineage>
</organism>
<feature type="signal peptide" evidence="1">
    <location>
        <begin position="1"/>
        <end position="22"/>
    </location>
</feature>
<dbReference type="InterPro" id="IPR050904">
    <property type="entry name" value="Adhesion/Biosynth-related"/>
</dbReference>
<feature type="domain" description="FAS1" evidence="2">
    <location>
        <begin position="35"/>
        <end position="160"/>
    </location>
</feature>
<evidence type="ECO:0000259" key="2">
    <source>
        <dbReference type="PROSITE" id="PS50213"/>
    </source>
</evidence>
<comment type="caution">
    <text evidence="3">The sequence shown here is derived from an EMBL/GenBank/DDBJ whole genome shotgun (WGS) entry which is preliminary data.</text>
</comment>
<gene>
    <name evidence="3" type="ORF">LX69_01019</name>
</gene>
<dbReference type="AlphaFoldDB" id="A0A2W7NZG9"/>
<accession>A0A2W7NZG9</accession>
<proteinExistence type="predicted"/>
<dbReference type="PANTHER" id="PTHR10900">
    <property type="entry name" value="PERIOSTIN-RELATED"/>
    <property type="match status" value="1"/>
</dbReference>
<evidence type="ECO:0000256" key="1">
    <source>
        <dbReference type="SAM" id="SignalP"/>
    </source>
</evidence>
<protein>
    <submittedName>
        <fullName evidence="3">Putative surface protein with fasciclin (FAS1) repeats</fullName>
    </submittedName>
</protein>
<dbReference type="PROSITE" id="PS50213">
    <property type="entry name" value="FAS1"/>
    <property type="match status" value="1"/>
</dbReference>
<dbReference type="GO" id="GO:0005615">
    <property type="term" value="C:extracellular space"/>
    <property type="evidence" value="ECO:0007669"/>
    <property type="project" value="TreeGrafter"/>
</dbReference>
<name>A0A2W7NZG9_9BACT</name>
<dbReference type="PANTHER" id="PTHR10900:SF77">
    <property type="entry name" value="FI19380P1"/>
    <property type="match status" value="1"/>
</dbReference>
<evidence type="ECO:0000313" key="4">
    <source>
        <dbReference type="Proteomes" id="UP000249239"/>
    </source>
</evidence>
<keyword evidence="4" id="KW-1185">Reference proteome</keyword>
<dbReference type="RefSeq" id="WP_111444733.1">
    <property type="nucleotide sequence ID" value="NZ_QKZK01000006.1"/>
</dbReference>
<dbReference type="PROSITE" id="PS51257">
    <property type="entry name" value="PROKAR_LIPOPROTEIN"/>
    <property type="match status" value="1"/>
</dbReference>
<dbReference type="Proteomes" id="UP000249239">
    <property type="component" value="Unassembled WGS sequence"/>
</dbReference>
<sequence length="529" mass="58892">MNKNPFVVLLAALLMLAGCSDAWDDHVAVSGSVSKLTLSEYILSNSECSQFAALLTATGLDRKLDSVNVYTVWLPTNSAMANVDPQIIDTDEEKKAFVLNHLIAGKFQANVTTSADSLRMLSGKKLWYQPAASLIDEVTLLKEKETVTTNGVIQYVAQSLSPRLSIWEWVLNAAPSSRFITYLKSLDYLYFDAAASGYLGTSADGKNVYRDSVFVLRNKYLQQVADLSSEDSMMTLLVPSDELFEAHFNRFQKYYRLDDRESNVVPTARDSAYIWLMVARDFAVKGDHSALQAPALLTSVAGVQVPFNPSEVSVSYKASNGHVHMIKACDLAVADKILPIVIDANQQTLYRTTSKVGMPTLYYRQRANALNGYDMILDNQSNSKTDVIDGLVIRGGMTASCRYRVKIRAVNDFGKSYRYADNALALSQMIGPVTVIRYPKNDYAFEDISDVTNKLTDDSPDVDYSTSYYVAFPYKAASYSPLANVLDDELDLGSYYYRNAEMSFFRLVPLSAQMAVTLDYIRLIPILED</sequence>
<feature type="chain" id="PRO_5016142179" evidence="1">
    <location>
        <begin position="23"/>
        <end position="529"/>
    </location>
</feature>
<dbReference type="Gene3D" id="2.30.180.10">
    <property type="entry name" value="FAS1 domain"/>
    <property type="match status" value="1"/>
</dbReference>